<comment type="caution">
    <text evidence="1">The sequence shown here is derived from an EMBL/GenBank/DDBJ whole genome shotgun (WGS) entry which is preliminary data.</text>
</comment>
<protein>
    <submittedName>
        <fullName evidence="1">Uncharacterized protein</fullName>
    </submittedName>
</protein>
<evidence type="ECO:0000313" key="1">
    <source>
        <dbReference type="EMBL" id="EHJ38232.1"/>
    </source>
</evidence>
<name>G6AZQ1_9BACT</name>
<evidence type="ECO:0000313" key="2">
    <source>
        <dbReference type="Proteomes" id="UP000004407"/>
    </source>
</evidence>
<sequence>MNIIDCKIFCSKQGYIVFYLYLCNVYRRDCCLNLQHPGMQSLHIHFLSDPAPPTSTNQNILIAQNF</sequence>
<accession>G6AZQ1</accession>
<proteinExistence type="predicted"/>
<gene>
    <name evidence="1" type="ORF">HMPREF0673_02118</name>
</gene>
<dbReference type="Proteomes" id="UP000004407">
    <property type="component" value="Unassembled WGS sequence"/>
</dbReference>
<organism evidence="1 2">
    <name type="scientific">Leyella stercorea DSM 18206</name>
    <dbReference type="NCBI Taxonomy" id="1002367"/>
    <lineage>
        <taxon>Bacteria</taxon>
        <taxon>Pseudomonadati</taxon>
        <taxon>Bacteroidota</taxon>
        <taxon>Bacteroidia</taxon>
        <taxon>Bacteroidales</taxon>
        <taxon>Prevotellaceae</taxon>
        <taxon>Leyella</taxon>
    </lineage>
</organism>
<dbReference type="HOGENOM" id="CLU_2827643_0_0_10"/>
<reference evidence="1 2" key="1">
    <citation type="submission" date="2011-08" db="EMBL/GenBank/DDBJ databases">
        <authorList>
            <person name="Weinstock G."/>
            <person name="Sodergren E."/>
            <person name="Clifton S."/>
            <person name="Fulton L."/>
            <person name="Fulton B."/>
            <person name="Courtney L."/>
            <person name="Fronick C."/>
            <person name="Harrison M."/>
            <person name="Strong C."/>
            <person name="Farmer C."/>
            <person name="Delahaunty K."/>
            <person name="Markovic C."/>
            <person name="Hall O."/>
            <person name="Minx P."/>
            <person name="Tomlinson C."/>
            <person name="Mitreva M."/>
            <person name="Hou S."/>
            <person name="Chen J."/>
            <person name="Wollam A."/>
            <person name="Pepin K.H."/>
            <person name="Johnson M."/>
            <person name="Bhonagiri V."/>
            <person name="Zhang X."/>
            <person name="Suruliraj S."/>
            <person name="Warren W."/>
            <person name="Chinwalla A."/>
            <person name="Mardis E.R."/>
            <person name="Wilson R.K."/>
        </authorList>
    </citation>
    <scope>NUCLEOTIDE SEQUENCE [LARGE SCALE GENOMIC DNA]</scope>
    <source>
        <strain evidence="1 2">DSM 18206</strain>
    </source>
</reference>
<dbReference type="AlphaFoldDB" id="G6AZQ1"/>
<dbReference type="EMBL" id="AFZZ01000181">
    <property type="protein sequence ID" value="EHJ38232.1"/>
    <property type="molecule type" value="Genomic_DNA"/>
</dbReference>